<dbReference type="InterPro" id="IPR015797">
    <property type="entry name" value="NUDIX_hydrolase-like_dom_sf"/>
</dbReference>
<dbReference type="Proteomes" id="UP000178450">
    <property type="component" value="Unassembled WGS sequence"/>
</dbReference>
<dbReference type="InterPro" id="IPR000086">
    <property type="entry name" value="NUDIX_hydrolase_dom"/>
</dbReference>
<protein>
    <recommendedName>
        <fullName evidence="2">Nudix hydrolase domain-containing protein</fullName>
    </recommendedName>
</protein>
<dbReference type="PROSITE" id="PS00893">
    <property type="entry name" value="NUDIX_BOX"/>
    <property type="match status" value="1"/>
</dbReference>
<feature type="domain" description="Nudix hydrolase" evidence="2">
    <location>
        <begin position="38"/>
        <end position="168"/>
    </location>
</feature>
<dbReference type="EMBL" id="MGBG01000002">
    <property type="protein sequence ID" value="OGK67022.1"/>
    <property type="molecule type" value="Genomic_DNA"/>
</dbReference>
<evidence type="ECO:0000313" key="3">
    <source>
        <dbReference type="EMBL" id="OGK67022.1"/>
    </source>
</evidence>
<proteinExistence type="predicted"/>
<keyword evidence="1" id="KW-0378">Hydrolase</keyword>
<evidence type="ECO:0000313" key="4">
    <source>
        <dbReference type="Proteomes" id="UP000178450"/>
    </source>
</evidence>
<organism evidence="3 4">
    <name type="scientific">Candidatus Roizmanbacteria bacterium RIFOXYA1_FULL_41_12</name>
    <dbReference type="NCBI Taxonomy" id="1802082"/>
    <lineage>
        <taxon>Bacteria</taxon>
        <taxon>Candidatus Roizmaniibacteriota</taxon>
    </lineage>
</organism>
<dbReference type="InterPro" id="IPR020084">
    <property type="entry name" value="NUDIX_hydrolase_CS"/>
</dbReference>
<name>A0A1F7KGP4_9BACT</name>
<reference evidence="3 4" key="1">
    <citation type="journal article" date="2016" name="Nat. Commun.">
        <title>Thousands of microbial genomes shed light on interconnected biogeochemical processes in an aquifer system.</title>
        <authorList>
            <person name="Anantharaman K."/>
            <person name="Brown C.T."/>
            <person name="Hug L.A."/>
            <person name="Sharon I."/>
            <person name="Castelle C.J."/>
            <person name="Probst A.J."/>
            <person name="Thomas B.C."/>
            <person name="Singh A."/>
            <person name="Wilkins M.J."/>
            <person name="Karaoz U."/>
            <person name="Brodie E.L."/>
            <person name="Williams K.H."/>
            <person name="Hubbard S.S."/>
            <person name="Banfield J.F."/>
        </authorList>
    </citation>
    <scope>NUCLEOTIDE SEQUENCE [LARGE SCALE GENOMIC DNA]</scope>
</reference>
<dbReference type="CDD" id="cd03424">
    <property type="entry name" value="NUDIX_ADPRase_Nudt5_UGPPase_Nudt14"/>
    <property type="match status" value="1"/>
</dbReference>
<evidence type="ECO:0000256" key="1">
    <source>
        <dbReference type="ARBA" id="ARBA00022801"/>
    </source>
</evidence>
<dbReference type="Pfam" id="PF00293">
    <property type="entry name" value="NUDIX"/>
    <property type="match status" value="1"/>
</dbReference>
<dbReference type="GO" id="GO:0016787">
    <property type="term" value="F:hydrolase activity"/>
    <property type="evidence" value="ECO:0007669"/>
    <property type="project" value="UniProtKB-KW"/>
</dbReference>
<evidence type="ECO:0000259" key="2">
    <source>
        <dbReference type="PROSITE" id="PS51462"/>
    </source>
</evidence>
<comment type="caution">
    <text evidence="3">The sequence shown here is derived from an EMBL/GenBank/DDBJ whole genome shotgun (WGS) entry which is preliminary data.</text>
</comment>
<dbReference type="SUPFAM" id="SSF55811">
    <property type="entry name" value="Nudix"/>
    <property type="match status" value="1"/>
</dbReference>
<dbReference type="Gene3D" id="3.90.79.10">
    <property type="entry name" value="Nucleoside Triphosphate Pyrophosphohydrolase"/>
    <property type="match status" value="1"/>
</dbReference>
<dbReference type="AlphaFoldDB" id="A0A1F7KGP4"/>
<dbReference type="PROSITE" id="PS51462">
    <property type="entry name" value="NUDIX"/>
    <property type="match status" value="1"/>
</dbReference>
<accession>A0A1F7KGP4</accession>
<gene>
    <name evidence="3" type="ORF">A2209_03135</name>
</gene>
<sequence length="185" mass="21724">MAGKIPTHAKRVFKGIIFDVYQWQQQMFDNTMATFEMLKRPNTVEVIATRNQKILLSKQSQPNKKDFYSLFGGRSETHEDPLVTAKRELIEESGFSSNNWDLFKIYEPLHKIDWKIYTYIARQCQKEAPQKLDSGEKIEIVECGFDEFIDIILSDQYWGNELVLDVLKTMRSKADFAKFKQKILI</sequence>